<accession>A0A0S2TI79</accession>
<dbReference type="AlphaFoldDB" id="A0A0S2TI79"/>
<evidence type="ECO:0000259" key="2">
    <source>
        <dbReference type="Pfam" id="PF01402"/>
    </source>
</evidence>
<gene>
    <name evidence="3" type="ORF">Tel_12170</name>
</gene>
<dbReference type="Gene3D" id="1.10.1220.10">
    <property type="entry name" value="Met repressor-like"/>
    <property type="match status" value="1"/>
</dbReference>
<dbReference type="SUPFAM" id="SSF47598">
    <property type="entry name" value="Ribbon-helix-helix"/>
    <property type="match status" value="1"/>
</dbReference>
<protein>
    <submittedName>
        <fullName evidence="3">CopG family transcriptional regulator</fullName>
    </submittedName>
</protein>
<feature type="compositionally biased region" description="Acidic residues" evidence="1">
    <location>
        <begin position="81"/>
        <end position="90"/>
    </location>
</feature>
<feature type="domain" description="Ribbon-helix-helix protein CopG" evidence="2">
    <location>
        <begin position="4"/>
        <end position="41"/>
    </location>
</feature>
<dbReference type="InterPro" id="IPR010985">
    <property type="entry name" value="Ribbon_hlx_hlx"/>
</dbReference>
<feature type="region of interest" description="Disordered" evidence="1">
    <location>
        <begin position="75"/>
        <end position="97"/>
    </location>
</feature>
<sequence length="97" mass="11199">MAAISVRLPEDLEARLTHEAEIEGKPRSEVAREAISAYLAQRERERFMKEMVAEARAAYSNEAIRQEVQEMAEDFRPFESDPVDTDASDEPGEKWWK</sequence>
<evidence type="ECO:0000256" key="1">
    <source>
        <dbReference type="SAM" id="MobiDB-lite"/>
    </source>
</evidence>
<evidence type="ECO:0000313" key="3">
    <source>
        <dbReference type="EMBL" id="ALP54858.1"/>
    </source>
</evidence>
<dbReference type="KEGG" id="tee:Tel_12170"/>
<keyword evidence="4" id="KW-1185">Reference proteome</keyword>
<organism evidence="3 4">
    <name type="scientific">Candidatus Tenderia electrophaga</name>
    <dbReference type="NCBI Taxonomy" id="1748243"/>
    <lineage>
        <taxon>Bacteria</taxon>
        <taxon>Pseudomonadati</taxon>
        <taxon>Pseudomonadota</taxon>
        <taxon>Gammaproteobacteria</taxon>
        <taxon>Candidatus Tenderiales</taxon>
        <taxon>Candidatus Tenderiaceae</taxon>
        <taxon>Candidatus Tenderia</taxon>
    </lineage>
</organism>
<dbReference type="GO" id="GO:0006355">
    <property type="term" value="P:regulation of DNA-templated transcription"/>
    <property type="evidence" value="ECO:0007669"/>
    <property type="project" value="InterPro"/>
</dbReference>
<dbReference type="EMBL" id="CP013099">
    <property type="protein sequence ID" value="ALP54858.1"/>
    <property type="molecule type" value="Genomic_DNA"/>
</dbReference>
<dbReference type="Proteomes" id="UP000055136">
    <property type="component" value="Chromosome"/>
</dbReference>
<proteinExistence type="predicted"/>
<evidence type="ECO:0000313" key="4">
    <source>
        <dbReference type="Proteomes" id="UP000055136"/>
    </source>
</evidence>
<reference evidence="3" key="1">
    <citation type="submission" date="2015-10" db="EMBL/GenBank/DDBJ databases">
        <title>Description of Candidatus Tenderia electrophaga gen. nov, sp. nov., an Uncultivated Electroautotroph from a Biocathode Enrichment.</title>
        <authorList>
            <person name="Eddie B.J."/>
            <person name="Malanoski A.P."/>
            <person name="Wang Z."/>
            <person name="Hall R.J."/>
            <person name="Oh S.D."/>
            <person name="Heiner C."/>
            <person name="Lin B."/>
            <person name="Strycharz-Glaven S.M."/>
        </authorList>
    </citation>
    <scope>NUCLEOTIDE SEQUENCE [LARGE SCALE GENOMIC DNA]</scope>
    <source>
        <strain evidence="3">NRL1</strain>
    </source>
</reference>
<dbReference type="InterPro" id="IPR002145">
    <property type="entry name" value="CopG"/>
</dbReference>
<dbReference type="InterPro" id="IPR013321">
    <property type="entry name" value="Arc_rbn_hlx_hlx"/>
</dbReference>
<dbReference type="Pfam" id="PF01402">
    <property type="entry name" value="RHH_1"/>
    <property type="match status" value="1"/>
</dbReference>
<name>A0A0S2TI79_9GAMM</name>